<reference evidence="8" key="1">
    <citation type="submission" date="2021-04" db="EMBL/GenBank/DDBJ databases">
        <title>Draft genome sequence of Xylanibacillus composti strain K13.</title>
        <authorList>
            <person name="Uke A."/>
            <person name="Chhe C."/>
            <person name="Baramee S."/>
            <person name="Kosugi A."/>
        </authorList>
    </citation>
    <scope>NUCLEOTIDE SEQUENCE</scope>
    <source>
        <strain evidence="8">K13</strain>
    </source>
</reference>
<keyword evidence="9" id="KW-1185">Reference proteome</keyword>
<comment type="caution">
    <text evidence="8">The sequence shown here is derived from an EMBL/GenBank/DDBJ whole genome shotgun (WGS) entry which is preliminary data.</text>
</comment>
<organism evidence="8 9">
    <name type="scientific">Xylanibacillus composti</name>
    <dbReference type="NCBI Taxonomy" id="1572762"/>
    <lineage>
        <taxon>Bacteria</taxon>
        <taxon>Bacillati</taxon>
        <taxon>Bacillota</taxon>
        <taxon>Bacilli</taxon>
        <taxon>Bacillales</taxon>
        <taxon>Paenibacillaceae</taxon>
        <taxon>Xylanibacillus</taxon>
    </lineage>
</organism>
<dbReference type="CDD" id="cd08271">
    <property type="entry name" value="MDR5"/>
    <property type="match status" value="1"/>
</dbReference>
<dbReference type="Pfam" id="PF08240">
    <property type="entry name" value="ADH_N"/>
    <property type="match status" value="1"/>
</dbReference>
<dbReference type="Pfam" id="PF00107">
    <property type="entry name" value="ADH_zinc_N"/>
    <property type="match status" value="1"/>
</dbReference>
<feature type="domain" description="Enoyl reductase (ER)" evidence="7">
    <location>
        <begin position="12"/>
        <end position="327"/>
    </location>
</feature>
<keyword evidence="6" id="KW-0007">Acetylation</keyword>
<dbReference type="Gene3D" id="3.40.50.720">
    <property type="entry name" value="NAD(P)-binding Rossmann-like Domain"/>
    <property type="match status" value="1"/>
</dbReference>
<protein>
    <submittedName>
        <fullName evidence="8">Alcohol dehydrogenase</fullName>
    </submittedName>
</protein>
<evidence type="ECO:0000256" key="1">
    <source>
        <dbReference type="ARBA" id="ARBA00004496"/>
    </source>
</evidence>
<keyword evidence="4" id="KW-0521">NADP</keyword>
<accession>A0A8J4H6I4</accession>
<dbReference type="PROSITE" id="PS01162">
    <property type="entry name" value="QOR_ZETA_CRYSTAL"/>
    <property type="match status" value="1"/>
</dbReference>
<dbReference type="SMART" id="SM00829">
    <property type="entry name" value="PKS_ER"/>
    <property type="match status" value="1"/>
</dbReference>
<evidence type="ECO:0000313" key="9">
    <source>
        <dbReference type="Proteomes" id="UP000677918"/>
    </source>
</evidence>
<keyword evidence="5" id="KW-0694">RNA-binding</keyword>
<evidence type="ECO:0000256" key="4">
    <source>
        <dbReference type="ARBA" id="ARBA00022857"/>
    </source>
</evidence>
<dbReference type="InterPro" id="IPR051603">
    <property type="entry name" value="Zinc-ADH_QOR/CCCR"/>
</dbReference>
<evidence type="ECO:0000256" key="2">
    <source>
        <dbReference type="ARBA" id="ARBA00011881"/>
    </source>
</evidence>
<dbReference type="InterPro" id="IPR013154">
    <property type="entry name" value="ADH-like_N"/>
</dbReference>
<comment type="subcellular location">
    <subcellularLocation>
        <location evidence="1">Cytoplasm</location>
    </subcellularLocation>
</comment>
<dbReference type="Proteomes" id="UP000677918">
    <property type="component" value="Unassembled WGS sequence"/>
</dbReference>
<evidence type="ECO:0000259" key="7">
    <source>
        <dbReference type="SMART" id="SM00829"/>
    </source>
</evidence>
<evidence type="ECO:0000256" key="6">
    <source>
        <dbReference type="ARBA" id="ARBA00022990"/>
    </source>
</evidence>
<sequence>MMMKALILTKPGALDTLEAGELPIPEPAPGEIRVRVHAAGLNPIDYKLVPNGLPAWTYPFVSGVDAAGVVDAVGEGVTTWKIGDRVVYHGNFTKQGTFAEYHITTAHTAAALPEDISFEDAAAFPCAGLTAYQAIQRKMRIGPGMSVLIHAGAGGVGGYAIQIAKALGASQIVATASPANFDLVRKLGAHEVIDYNTENVRERVMALTEGRGVDGILNSLNRATAQADMDMLAFGGQLACIAGAPENVADFQPSFKTFTVHKLMLGGAHLSGDRRAEEDLATMAQEFMQLMRAGKIDAMVSEIIALEDIPKGLARLAERHVRGKIVARITQA</sequence>
<evidence type="ECO:0000256" key="3">
    <source>
        <dbReference type="ARBA" id="ARBA00022490"/>
    </source>
</evidence>
<dbReference type="InterPro" id="IPR013149">
    <property type="entry name" value="ADH-like_C"/>
</dbReference>
<dbReference type="AlphaFoldDB" id="A0A8J4H6I4"/>
<dbReference type="EMBL" id="BOVK01000056">
    <property type="protein sequence ID" value="GIQ70736.1"/>
    <property type="molecule type" value="Genomic_DNA"/>
</dbReference>
<evidence type="ECO:0000313" key="8">
    <source>
        <dbReference type="EMBL" id="GIQ70736.1"/>
    </source>
</evidence>
<dbReference type="GO" id="GO:0016491">
    <property type="term" value="F:oxidoreductase activity"/>
    <property type="evidence" value="ECO:0007669"/>
    <property type="project" value="InterPro"/>
</dbReference>
<evidence type="ECO:0000256" key="5">
    <source>
        <dbReference type="ARBA" id="ARBA00022884"/>
    </source>
</evidence>
<comment type="subunit">
    <text evidence="2">Homotetramer.</text>
</comment>
<gene>
    <name evidence="8" type="ORF">XYCOK13_35600</name>
</gene>
<dbReference type="GO" id="GO:0008270">
    <property type="term" value="F:zinc ion binding"/>
    <property type="evidence" value="ECO:0007669"/>
    <property type="project" value="InterPro"/>
</dbReference>
<dbReference type="InterPro" id="IPR036291">
    <property type="entry name" value="NAD(P)-bd_dom_sf"/>
</dbReference>
<dbReference type="SUPFAM" id="SSF50129">
    <property type="entry name" value="GroES-like"/>
    <property type="match status" value="1"/>
</dbReference>
<dbReference type="InterPro" id="IPR020843">
    <property type="entry name" value="ER"/>
</dbReference>
<dbReference type="RefSeq" id="WP_244865235.1">
    <property type="nucleotide sequence ID" value="NZ_BOVK01000056.1"/>
</dbReference>
<dbReference type="Gene3D" id="3.90.180.10">
    <property type="entry name" value="Medium-chain alcohol dehydrogenases, catalytic domain"/>
    <property type="match status" value="1"/>
</dbReference>
<dbReference type="InterPro" id="IPR011032">
    <property type="entry name" value="GroES-like_sf"/>
</dbReference>
<dbReference type="GO" id="GO:0003723">
    <property type="term" value="F:RNA binding"/>
    <property type="evidence" value="ECO:0007669"/>
    <property type="project" value="UniProtKB-KW"/>
</dbReference>
<dbReference type="PANTHER" id="PTHR44154">
    <property type="entry name" value="QUINONE OXIDOREDUCTASE"/>
    <property type="match status" value="1"/>
</dbReference>
<dbReference type="SUPFAM" id="SSF51735">
    <property type="entry name" value="NAD(P)-binding Rossmann-fold domains"/>
    <property type="match status" value="1"/>
</dbReference>
<dbReference type="PANTHER" id="PTHR44154:SF1">
    <property type="entry name" value="QUINONE OXIDOREDUCTASE"/>
    <property type="match status" value="1"/>
</dbReference>
<name>A0A8J4H6I4_9BACL</name>
<keyword evidence="3" id="KW-0963">Cytoplasm</keyword>
<dbReference type="GO" id="GO:0005737">
    <property type="term" value="C:cytoplasm"/>
    <property type="evidence" value="ECO:0007669"/>
    <property type="project" value="UniProtKB-SubCell"/>
</dbReference>
<dbReference type="InterPro" id="IPR002364">
    <property type="entry name" value="Quin_OxRdtase/zeta-crystal_CS"/>
</dbReference>
<proteinExistence type="predicted"/>